<dbReference type="OrthoDB" id="10254720at2759"/>
<dbReference type="GO" id="GO:0016477">
    <property type="term" value="P:cell migration"/>
    <property type="evidence" value="ECO:0007669"/>
    <property type="project" value="TreeGrafter"/>
</dbReference>
<dbReference type="GO" id="GO:0007015">
    <property type="term" value="P:actin filament organization"/>
    <property type="evidence" value="ECO:0007669"/>
    <property type="project" value="TreeGrafter"/>
</dbReference>
<evidence type="ECO:0000256" key="2">
    <source>
        <dbReference type="PROSITE-ProRule" id="PRU00192"/>
    </source>
</evidence>
<dbReference type="InterPro" id="IPR036028">
    <property type="entry name" value="SH3-like_dom_sf"/>
</dbReference>
<evidence type="ECO:0000256" key="1">
    <source>
        <dbReference type="ARBA" id="ARBA00022443"/>
    </source>
</evidence>
<dbReference type="AlphaFoldDB" id="L8H4B9"/>
<dbReference type="CDD" id="cd00174">
    <property type="entry name" value="SH3"/>
    <property type="match status" value="1"/>
</dbReference>
<accession>L8H4B9</accession>
<dbReference type="InterPro" id="IPR027267">
    <property type="entry name" value="AH/BAR_dom_sf"/>
</dbReference>
<dbReference type="PROSITE" id="PS50002">
    <property type="entry name" value="SH3"/>
    <property type="match status" value="1"/>
</dbReference>
<gene>
    <name evidence="5" type="ORF">ACA1_113710</name>
</gene>
<dbReference type="Pfam" id="PF08397">
    <property type="entry name" value="IMD"/>
    <property type="match status" value="1"/>
</dbReference>
<dbReference type="SMART" id="SM00326">
    <property type="entry name" value="SH3"/>
    <property type="match status" value="1"/>
</dbReference>
<evidence type="ECO:0000313" key="6">
    <source>
        <dbReference type="Proteomes" id="UP000011083"/>
    </source>
</evidence>
<organism evidence="5 6">
    <name type="scientific">Acanthamoeba castellanii (strain ATCC 30010 / Neff)</name>
    <dbReference type="NCBI Taxonomy" id="1257118"/>
    <lineage>
        <taxon>Eukaryota</taxon>
        <taxon>Amoebozoa</taxon>
        <taxon>Discosea</taxon>
        <taxon>Longamoebia</taxon>
        <taxon>Centramoebida</taxon>
        <taxon>Acanthamoebidae</taxon>
        <taxon>Acanthamoeba</taxon>
    </lineage>
</organism>
<dbReference type="Gene3D" id="1.20.1270.60">
    <property type="entry name" value="Arfaptin homology (AH) domain/BAR domain"/>
    <property type="match status" value="1"/>
</dbReference>
<keyword evidence="6" id="KW-1185">Reference proteome</keyword>
<feature type="coiled-coil region" evidence="3">
    <location>
        <begin position="135"/>
        <end position="169"/>
    </location>
</feature>
<dbReference type="Gene3D" id="2.30.30.40">
    <property type="entry name" value="SH3 Domains"/>
    <property type="match status" value="1"/>
</dbReference>
<dbReference type="VEuPathDB" id="AmoebaDB:ACA1_113710"/>
<dbReference type="SUPFAM" id="SSF103657">
    <property type="entry name" value="BAR/IMD domain-like"/>
    <property type="match status" value="1"/>
</dbReference>
<dbReference type="GeneID" id="14920865"/>
<name>L8H4B9_ACACF</name>
<evidence type="ECO:0000259" key="4">
    <source>
        <dbReference type="PROSITE" id="PS50002"/>
    </source>
</evidence>
<sequence length="363" mass="40786">MMNSPQPGRTAKDDRGDPKVIATVKTINVMKASNAIMPEFLKAVQKYHQQLHALNQTSQVLSDLMLKLADVESGDLSDSIRKISDTQKLIDAKRWKFATALQEALVQSYEKSGGGQLETDKSDVATFEKTYKAQKSASMKNIKKFEKEFNKANKKKKKDEDKIKNLANTLEQSVESHDRMLGDELKKAELLDRRRVCFFIKQWSKVLAEESEGMEAGLAEISKVKTELDQFTSDPDKVSGTTDNLIENSRPTKTLDQLKKIRETGYYSESLLNISGMDDDDDDDVGGSTILKGRSVPTYKVRVKQRFDATHPDEMSLTLGDIFDVSEEIDENWAIAEVAGKRGMFPLNHVEKMIMLGASGSRF</sequence>
<dbReference type="GO" id="GO:0007009">
    <property type="term" value="P:plasma membrane organization"/>
    <property type="evidence" value="ECO:0007669"/>
    <property type="project" value="InterPro"/>
</dbReference>
<reference evidence="5 6" key="1">
    <citation type="journal article" date="2013" name="Genome Biol.">
        <title>Genome of Acanthamoeba castellanii highlights extensive lateral gene transfer and early evolution of tyrosine kinase signaling.</title>
        <authorList>
            <person name="Clarke M."/>
            <person name="Lohan A.J."/>
            <person name="Liu B."/>
            <person name="Lagkouvardos I."/>
            <person name="Roy S."/>
            <person name="Zafar N."/>
            <person name="Bertelli C."/>
            <person name="Schilde C."/>
            <person name="Kianianmomeni A."/>
            <person name="Burglin T.R."/>
            <person name="Frech C."/>
            <person name="Turcotte B."/>
            <person name="Kopec K.O."/>
            <person name="Synnott J.M."/>
            <person name="Choo C."/>
            <person name="Paponov I."/>
            <person name="Finkler A."/>
            <person name="Soon Heng Tan C."/>
            <person name="Hutchins A.P."/>
            <person name="Weinmeier T."/>
            <person name="Rattei T."/>
            <person name="Chu J.S."/>
            <person name="Gimenez G."/>
            <person name="Irimia M."/>
            <person name="Rigden D.J."/>
            <person name="Fitzpatrick D.A."/>
            <person name="Lorenzo-Morales J."/>
            <person name="Bateman A."/>
            <person name="Chiu C.H."/>
            <person name="Tang P."/>
            <person name="Hegemann P."/>
            <person name="Fromm H."/>
            <person name="Raoult D."/>
            <person name="Greub G."/>
            <person name="Miranda-Saavedra D."/>
            <person name="Chen N."/>
            <person name="Nash P."/>
            <person name="Ginger M.L."/>
            <person name="Horn M."/>
            <person name="Schaap P."/>
            <person name="Caler L."/>
            <person name="Loftus B."/>
        </authorList>
    </citation>
    <scope>NUCLEOTIDE SEQUENCE [LARGE SCALE GENOMIC DNA]</scope>
    <source>
        <strain evidence="5 6">Neff</strain>
    </source>
</reference>
<keyword evidence="1 2" id="KW-0728">SH3 domain</keyword>
<dbReference type="PANTHER" id="PTHR14167">
    <property type="entry name" value="SH3 DOMAIN-CONTAINING"/>
    <property type="match status" value="1"/>
</dbReference>
<dbReference type="KEGG" id="acan:ACA1_113710"/>
<dbReference type="SUPFAM" id="SSF50044">
    <property type="entry name" value="SH3-domain"/>
    <property type="match status" value="1"/>
</dbReference>
<dbReference type="Proteomes" id="UP000011083">
    <property type="component" value="Unassembled WGS sequence"/>
</dbReference>
<protein>
    <submittedName>
        <fullName evidence="5">SH3 domain containing protein</fullName>
    </submittedName>
</protein>
<dbReference type="InterPro" id="IPR001452">
    <property type="entry name" value="SH3_domain"/>
</dbReference>
<dbReference type="EMBL" id="KB007926">
    <property type="protein sequence ID" value="ELR20025.1"/>
    <property type="molecule type" value="Genomic_DNA"/>
</dbReference>
<dbReference type="InterPro" id="IPR013606">
    <property type="entry name" value="I-BAR_dom"/>
</dbReference>
<evidence type="ECO:0000256" key="3">
    <source>
        <dbReference type="SAM" id="Coils"/>
    </source>
</evidence>
<dbReference type="InterPro" id="IPR050384">
    <property type="entry name" value="Endophilin_SH3RF"/>
</dbReference>
<dbReference type="Pfam" id="PF00018">
    <property type="entry name" value="SH3_1"/>
    <property type="match status" value="1"/>
</dbReference>
<feature type="domain" description="SH3" evidence="4">
    <location>
        <begin position="296"/>
        <end position="355"/>
    </location>
</feature>
<dbReference type="RefSeq" id="XP_004342135.1">
    <property type="nucleotide sequence ID" value="XM_004342086.1"/>
</dbReference>
<proteinExistence type="predicted"/>
<dbReference type="PANTHER" id="PTHR14167:SF92">
    <property type="entry name" value="CIN85 AND CD2AP RELATED, ISOFORM J"/>
    <property type="match status" value="1"/>
</dbReference>
<evidence type="ECO:0000313" key="5">
    <source>
        <dbReference type="EMBL" id="ELR20025.1"/>
    </source>
</evidence>
<keyword evidence="3" id="KW-0175">Coiled coil</keyword>